<dbReference type="Gene3D" id="3.40.630.30">
    <property type="match status" value="1"/>
</dbReference>
<dbReference type="InterPro" id="IPR000182">
    <property type="entry name" value="GNAT_dom"/>
</dbReference>
<dbReference type="SUPFAM" id="SSF55729">
    <property type="entry name" value="Acyl-CoA N-acyltransferases (Nat)"/>
    <property type="match status" value="1"/>
</dbReference>
<evidence type="ECO:0000313" key="3">
    <source>
        <dbReference type="Proteomes" id="UP000238196"/>
    </source>
</evidence>
<evidence type="ECO:0000313" key="2">
    <source>
        <dbReference type="EMBL" id="PPC75222.1"/>
    </source>
</evidence>
<dbReference type="PROSITE" id="PS51186">
    <property type="entry name" value="GNAT"/>
    <property type="match status" value="1"/>
</dbReference>
<accession>A0A2S5KKH2</accession>
<dbReference type="OrthoDB" id="8773411at2"/>
<comment type="caution">
    <text evidence="2">The sequence shown here is derived from an EMBL/GenBank/DDBJ whole genome shotgun (WGS) entry which is preliminary data.</text>
</comment>
<dbReference type="AlphaFoldDB" id="A0A2S5KKH2"/>
<dbReference type="Proteomes" id="UP000238196">
    <property type="component" value="Unassembled WGS sequence"/>
</dbReference>
<organism evidence="2 3">
    <name type="scientific">Proteobacteria bacterium 228</name>
    <dbReference type="NCBI Taxonomy" id="2083153"/>
    <lineage>
        <taxon>Bacteria</taxon>
        <taxon>Pseudomonadati</taxon>
        <taxon>Pseudomonadota</taxon>
    </lineage>
</organism>
<gene>
    <name evidence="2" type="ORF">C4K68_21530</name>
</gene>
<dbReference type="Pfam" id="PF00583">
    <property type="entry name" value="Acetyltransf_1"/>
    <property type="match status" value="1"/>
</dbReference>
<dbReference type="EMBL" id="PRLP01000106">
    <property type="protein sequence ID" value="PPC75222.1"/>
    <property type="molecule type" value="Genomic_DNA"/>
</dbReference>
<dbReference type="GO" id="GO:0016747">
    <property type="term" value="F:acyltransferase activity, transferring groups other than amino-acyl groups"/>
    <property type="evidence" value="ECO:0007669"/>
    <property type="project" value="InterPro"/>
</dbReference>
<evidence type="ECO:0000259" key="1">
    <source>
        <dbReference type="PROSITE" id="PS51186"/>
    </source>
</evidence>
<reference evidence="2 3" key="1">
    <citation type="submission" date="2018-02" db="EMBL/GenBank/DDBJ databases">
        <title>novel marine gammaproteobacteria from coastal saline agro ecosystem.</title>
        <authorList>
            <person name="Krishnan R."/>
            <person name="Ramesh Kumar N."/>
        </authorList>
    </citation>
    <scope>NUCLEOTIDE SEQUENCE [LARGE SCALE GENOMIC DNA]</scope>
    <source>
        <strain evidence="2 3">228</strain>
    </source>
</reference>
<name>A0A2S5KKH2_9PROT</name>
<sequence>MNSIVLLKHWQSLSPIEQAAVLNLNVTVQQIEFAGTVERSVQTCQEDQVNEVAGLAIMQENSVAGFLLLRRGSSAPLWAGSGVVAISAMRIDLSQQGKGLGSAALRAVPDWLVAHWPESKEIRLSVDEDNQLARNAYARAGFADLCIREEGRIGWVRYMSRPVERANAREPVPC</sequence>
<proteinExistence type="predicted"/>
<feature type="domain" description="N-acetyltransferase" evidence="1">
    <location>
        <begin position="14"/>
        <end position="164"/>
    </location>
</feature>
<protein>
    <recommendedName>
        <fullName evidence="1">N-acetyltransferase domain-containing protein</fullName>
    </recommendedName>
</protein>
<dbReference type="InterPro" id="IPR016181">
    <property type="entry name" value="Acyl_CoA_acyltransferase"/>
</dbReference>